<dbReference type="GO" id="GO:0005506">
    <property type="term" value="F:iron ion binding"/>
    <property type="evidence" value="ECO:0007669"/>
    <property type="project" value="InterPro"/>
</dbReference>
<dbReference type="GO" id="GO:0016705">
    <property type="term" value="F:oxidoreductase activity, acting on paired donors, with incorporation or reduction of molecular oxygen"/>
    <property type="evidence" value="ECO:0007669"/>
    <property type="project" value="InterPro"/>
</dbReference>
<keyword evidence="2 3" id="KW-0560">Oxidoreductase</keyword>
<dbReference type="PROSITE" id="PS00086">
    <property type="entry name" value="CYTOCHROME_P450"/>
    <property type="match status" value="1"/>
</dbReference>
<evidence type="ECO:0000313" key="3">
    <source>
        <dbReference type="EMBL" id="OJI95091.1"/>
    </source>
</evidence>
<organism evidence="3 4">
    <name type="scientific">Planktotalea frisia</name>
    <dbReference type="NCBI Taxonomy" id="696762"/>
    <lineage>
        <taxon>Bacteria</taxon>
        <taxon>Pseudomonadati</taxon>
        <taxon>Pseudomonadota</taxon>
        <taxon>Alphaproteobacteria</taxon>
        <taxon>Rhodobacterales</taxon>
        <taxon>Paracoccaceae</taxon>
        <taxon>Planktotalea</taxon>
    </lineage>
</organism>
<dbReference type="InterPro" id="IPR036396">
    <property type="entry name" value="Cyt_P450_sf"/>
</dbReference>
<dbReference type="PANTHER" id="PTHR46696">
    <property type="entry name" value="P450, PUTATIVE (EUROFUNG)-RELATED"/>
    <property type="match status" value="1"/>
</dbReference>
<dbReference type="Gene3D" id="1.10.630.10">
    <property type="entry name" value="Cytochrome P450"/>
    <property type="match status" value="1"/>
</dbReference>
<reference evidence="3 4" key="1">
    <citation type="submission" date="2016-10" db="EMBL/GenBank/DDBJ databases">
        <title>Genome sequence of Planktotalea frisia SH6-1.</title>
        <authorList>
            <person name="Poehlein A."/>
            <person name="Bakenhus I."/>
            <person name="Voget S."/>
            <person name="Brinkhoff T."/>
            <person name="Simon M."/>
        </authorList>
    </citation>
    <scope>NUCLEOTIDE SEQUENCE [LARGE SCALE GENOMIC DNA]</scope>
    <source>
        <strain evidence="3 4">SH6-1</strain>
    </source>
</reference>
<dbReference type="GO" id="GO:0020037">
    <property type="term" value="F:heme binding"/>
    <property type="evidence" value="ECO:0007669"/>
    <property type="project" value="InterPro"/>
</dbReference>
<dbReference type="GO" id="GO:0004497">
    <property type="term" value="F:monooxygenase activity"/>
    <property type="evidence" value="ECO:0007669"/>
    <property type="project" value="UniProtKB-KW"/>
</dbReference>
<comment type="caution">
    <text evidence="3">The sequence shown here is derived from an EMBL/GenBank/DDBJ whole genome shotgun (WGS) entry which is preliminary data.</text>
</comment>
<proteinExistence type="inferred from homology"/>
<keyword evidence="4" id="KW-1185">Reference proteome</keyword>
<dbReference type="STRING" id="696762.PFRI_06310"/>
<keyword evidence="2 3" id="KW-0503">Monooxygenase</keyword>
<dbReference type="AlphaFoldDB" id="A0A1L9P0T6"/>
<dbReference type="InterPro" id="IPR017972">
    <property type="entry name" value="Cyt_P450_CS"/>
</dbReference>
<dbReference type="RefSeq" id="WP_072629297.1">
    <property type="nucleotide sequence ID" value="NZ_MLCB01000057.1"/>
</dbReference>
<keyword evidence="2" id="KW-0349">Heme</keyword>
<keyword evidence="2" id="KW-0479">Metal-binding</keyword>
<dbReference type="OrthoDB" id="9801155at2"/>
<dbReference type="Pfam" id="PF00067">
    <property type="entry name" value="p450"/>
    <property type="match status" value="1"/>
</dbReference>
<keyword evidence="2" id="KW-0408">Iron</keyword>
<dbReference type="PANTHER" id="PTHR46696:SF1">
    <property type="entry name" value="CYTOCHROME P450 YJIB-RELATED"/>
    <property type="match status" value="1"/>
</dbReference>
<dbReference type="CDD" id="cd11037">
    <property type="entry name" value="CYP199A2-like"/>
    <property type="match status" value="1"/>
</dbReference>
<dbReference type="InterPro" id="IPR001128">
    <property type="entry name" value="Cyt_P450"/>
</dbReference>
<dbReference type="EMBL" id="MLCB01000057">
    <property type="protein sequence ID" value="OJI95091.1"/>
    <property type="molecule type" value="Genomic_DNA"/>
</dbReference>
<evidence type="ECO:0000256" key="2">
    <source>
        <dbReference type="RuleBase" id="RU000461"/>
    </source>
</evidence>
<evidence type="ECO:0000256" key="1">
    <source>
        <dbReference type="ARBA" id="ARBA00010617"/>
    </source>
</evidence>
<dbReference type="EC" id="1.14.13.141" evidence="3"/>
<accession>A0A1L9P0T6</accession>
<dbReference type="SUPFAM" id="SSF48264">
    <property type="entry name" value="Cytochrome P450"/>
    <property type="match status" value="1"/>
</dbReference>
<protein>
    <submittedName>
        <fullName evidence="3">Steroid C26-monooxygenase</fullName>
        <ecNumber evidence="3">1.14.13.141</ecNumber>
    </submittedName>
</protein>
<gene>
    <name evidence="3" type="ORF">PFRI_06310</name>
</gene>
<comment type="similarity">
    <text evidence="1 2">Belongs to the cytochrome P450 family.</text>
</comment>
<sequence length="395" mass="43422">MTEIHTSGAPICDVDFYDDANVENPVDAYHKMLALGPVVWLPKNNLHAICGFEELTKSLRNHRVFQSGKGVSINEEINPFLIGSTLNSDPPRHDETRAITFSPLTPRALKDVKDRIETEAQNLAETMTNAGEFDAASELAPYLPLTIVRDLVGLGEHGSNNMLEWGAATFELMGDPRERREVALGNLKKLRAFLEDPETLGAIKPDGWANLATQGGIAHGLEPDKAVELMRDYIAPSLDTTISAIGYAMMLFAKHPEQWQKLRADRSLIANAIEEVVRMNTPIKAFSRYIGEDIEVGGVQLKAGTRALMVYGAANRDESKFPDPDRFDIERKVRGHVGFGHGVHACLGMHLARLEITCLLNALADRIEQFELSGPVVSSVNSSIHSLASVPVRVI</sequence>
<name>A0A1L9P0T6_9RHOB</name>
<evidence type="ECO:0000313" key="4">
    <source>
        <dbReference type="Proteomes" id="UP000184514"/>
    </source>
</evidence>
<dbReference type="Proteomes" id="UP000184514">
    <property type="component" value="Unassembled WGS sequence"/>
</dbReference>